<reference evidence="2" key="1">
    <citation type="submission" date="2016-11" db="EMBL/GenBank/DDBJ databases">
        <authorList>
            <person name="Varghese N."/>
            <person name="Submissions S."/>
        </authorList>
    </citation>
    <scope>NUCLEOTIDE SEQUENCE [LARGE SCALE GENOMIC DNA]</scope>
    <source>
        <strain evidence="2">DSM 19858</strain>
    </source>
</reference>
<name>A0A1M6FI79_9FLAO</name>
<dbReference type="AlphaFoldDB" id="A0A1M6FI79"/>
<organism evidence="1 2">
    <name type="scientific">Pseudozobellia thermophila</name>
    <dbReference type="NCBI Taxonomy" id="192903"/>
    <lineage>
        <taxon>Bacteria</taxon>
        <taxon>Pseudomonadati</taxon>
        <taxon>Bacteroidota</taxon>
        <taxon>Flavobacteriia</taxon>
        <taxon>Flavobacteriales</taxon>
        <taxon>Flavobacteriaceae</taxon>
        <taxon>Pseudozobellia</taxon>
    </lineage>
</organism>
<evidence type="ECO:0000313" key="2">
    <source>
        <dbReference type="Proteomes" id="UP000184543"/>
    </source>
</evidence>
<dbReference type="OrthoDB" id="1439971at2"/>
<gene>
    <name evidence="1" type="ORF">SAMN04488513_102441</name>
</gene>
<accession>A0A1M6FI79</accession>
<dbReference type="EMBL" id="FQYU01000002">
    <property type="protein sequence ID" value="SHI97400.1"/>
    <property type="molecule type" value="Genomic_DNA"/>
</dbReference>
<protein>
    <submittedName>
        <fullName evidence="1">Uncharacterized protein</fullName>
    </submittedName>
</protein>
<evidence type="ECO:0000313" key="1">
    <source>
        <dbReference type="EMBL" id="SHI97400.1"/>
    </source>
</evidence>
<dbReference type="Proteomes" id="UP000184543">
    <property type="component" value="Unassembled WGS sequence"/>
</dbReference>
<dbReference type="RefSeq" id="WP_139278086.1">
    <property type="nucleotide sequence ID" value="NZ_FQYU01000002.1"/>
</dbReference>
<sequence length="122" mass="14415">MKTRLLFPLLLIIINMGCIEDDGEEEQSECAKEWIEFLEGYDESYDQQIAKIRNPDGTYYTLEQCEAQLRLAQAFLEEVEQEEEDFNTDSRCSDKEKFDINNIFERLILEYEADVAITYDCE</sequence>
<keyword evidence="2" id="KW-1185">Reference proteome</keyword>
<proteinExistence type="predicted"/>